<dbReference type="GO" id="GO:0005737">
    <property type="term" value="C:cytoplasm"/>
    <property type="evidence" value="ECO:0007669"/>
    <property type="project" value="TreeGrafter"/>
</dbReference>
<keyword evidence="6" id="KW-1185">Reference proteome</keyword>
<feature type="non-terminal residue" evidence="5">
    <location>
        <position position="1"/>
    </location>
</feature>
<reference evidence="5" key="1">
    <citation type="submission" date="2013-04" db="EMBL/GenBank/DDBJ databases">
        <authorList>
            <person name="Qu J."/>
            <person name="Murali S.C."/>
            <person name="Bandaranaike D."/>
            <person name="Bellair M."/>
            <person name="Blankenburg K."/>
            <person name="Chao H."/>
            <person name="Dinh H."/>
            <person name="Doddapaneni H."/>
            <person name="Downs B."/>
            <person name="Dugan-Rocha S."/>
            <person name="Elkadiri S."/>
            <person name="Gnanaolivu R.D."/>
            <person name="Hernandez B."/>
            <person name="Javaid M."/>
            <person name="Jayaseelan J.C."/>
            <person name="Lee S."/>
            <person name="Li M."/>
            <person name="Ming W."/>
            <person name="Munidasa M."/>
            <person name="Muniz J."/>
            <person name="Nguyen L."/>
            <person name="Ongeri F."/>
            <person name="Osuji N."/>
            <person name="Pu L.-L."/>
            <person name="Puazo M."/>
            <person name="Qu C."/>
            <person name="Quiroz J."/>
            <person name="Raj R."/>
            <person name="Weissenberger G."/>
            <person name="Xin Y."/>
            <person name="Zou X."/>
            <person name="Han Y."/>
            <person name="Richards S."/>
            <person name="Worley K."/>
            <person name="Muzny D."/>
            <person name="Gibbs R."/>
        </authorList>
    </citation>
    <scope>NUCLEOTIDE SEQUENCE</scope>
    <source>
        <strain evidence="5">Sampled in the wild</strain>
    </source>
</reference>
<dbReference type="Gene3D" id="2.60.120.650">
    <property type="entry name" value="Cupin"/>
    <property type="match status" value="1"/>
</dbReference>
<comment type="catalytic activity">
    <reaction evidence="2">
        <text>L-lysyl-[protein] + 2-oxoglutarate + O2 = 4-hydroxy-L-lysyl-[protein] + succinate + CO2</text>
        <dbReference type="Rhea" id="RHEA:57156"/>
        <dbReference type="Rhea" id="RHEA-COMP:9752"/>
        <dbReference type="Rhea" id="RHEA-COMP:15084"/>
        <dbReference type="ChEBI" id="CHEBI:15379"/>
        <dbReference type="ChEBI" id="CHEBI:16526"/>
        <dbReference type="ChEBI" id="CHEBI:16810"/>
        <dbReference type="ChEBI" id="CHEBI:29969"/>
        <dbReference type="ChEBI" id="CHEBI:30031"/>
        <dbReference type="ChEBI" id="CHEBI:141495"/>
    </reaction>
</comment>
<gene>
    <name evidence="5" type="ORF">J437_LFUL012755</name>
</gene>
<organism evidence="5 6">
    <name type="scientific">Ladona fulva</name>
    <name type="common">Scarce chaser dragonfly</name>
    <name type="synonym">Libellula fulva</name>
    <dbReference type="NCBI Taxonomy" id="123851"/>
    <lineage>
        <taxon>Eukaryota</taxon>
        <taxon>Metazoa</taxon>
        <taxon>Ecdysozoa</taxon>
        <taxon>Arthropoda</taxon>
        <taxon>Hexapoda</taxon>
        <taxon>Insecta</taxon>
        <taxon>Pterygota</taxon>
        <taxon>Palaeoptera</taxon>
        <taxon>Odonata</taxon>
        <taxon>Epiprocta</taxon>
        <taxon>Anisoptera</taxon>
        <taxon>Libelluloidea</taxon>
        <taxon>Libellulidae</taxon>
        <taxon>Ladona</taxon>
    </lineage>
</organism>
<dbReference type="InterPro" id="IPR050910">
    <property type="entry name" value="JMJD6_ArgDemeth/LysHydrox"/>
</dbReference>
<reference evidence="5" key="2">
    <citation type="submission" date="2017-10" db="EMBL/GenBank/DDBJ databases">
        <title>Ladona fulva Genome sequencing and assembly.</title>
        <authorList>
            <person name="Murali S."/>
            <person name="Richards S."/>
            <person name="Bandaranaike D."/>
            <person name="Bellair M."/>
            <person name="Blankenburg K."/>
            <person name="Chao H."/>
            <person name="Dinh H."/>
            <person name="Doddapaneni H."/>
            <person name="Dugan-Rocha S."/>
            <person name="Elkadiri S."/>
            <person name="Gnanaolivu R."/>
            <person name="Hernandez B."/>
            <person name="Skinner E."/>
            <person name="Javaid M."/>
            <person name="Lee S."/>
            <person name="Li M."/>
            <person name="Ming W."/>
            <person name="Munidasa M."/>
            <person name="Muniz J."/>
            <person name="Nguyen L."/>
            <person name="Hughes D."/>
            <person name="Osuji N."/>
            <person name="Pu L.-L."/>
            <person name="Puazo M."/>
            <person name="Qu C."/>
            <person name="Quiroz J."/>
            <person name="Raj R."/>
            <person name="Weissenberger G."/>
            <person name="Xin Y."/>
            <person name="Zou X."/>
            <person name="Han Y."/>
            <person name="Worley K."/>
            <person name="Muzny D."/>
            <person name="Gibbs R."/>
        </authorList>
    </citation>
    <scope>NUCLEOTIDE SEQUENCE</scope>
    <source>
        <strain evidence="5">Sampled in the wild</strain>
    </source>
</reference>
<evidence type="ECO:0000256" key="2">
    <source>
        <dbReference type="ARBA" id="ARBA00047762"/>
    </source>
</evidence>
<accession>A0A8K0KTX2</accession>
<evidence type="ECO:0000313" key="5">
    <source>
        <dbReference type="EMBL" id="KAG8240278.1"/>
    </source>
</evidence>
<dbReference type="AlphaFoldDB" id="A0A8K0KTX2"/>
<dbReference type="PANTHER" id="PTHR12480:SF6">
    <property type="entry name" value="2-OXOGLUTARATE AND IRON-DEPENDENT OXYGENASE JMJD4"/>
    <property type="match status" value="1"/>
</dbReference>
<comment type="caution">
    <text evidence="5">The sequence shown here is derived from an EMBL/GenBank/DDBJ whole genome shotgun (WGS) entry which is preliminary data.</text>
</comment>
<feature type="domain" description="JmjC" evidence="4">
    <location>
        <begin position="2"/>
        <end position="140"/>
    </location>
</feature>
<evidence type="ECO:0000259" key="4">
    <source>
        <dbReference type="PROSITE" id="PS51184"/>
    </source>
</evidence>
<evidence type="ECO:0000256" key="3">
    <source>
        <dbReference type="ARBA" id="ARBA00082904"/>
    </source>
</evidence>
<dbReference type="PANTHER" id="PTHR12480">
    <property type="entry name" value="ARGININE DEMETHYLASE AND LYSYL-HYDROXYLASE JMJD"/>
    <property type="match status" value="1"/>
</dbReference>
<dbReference type="SMART" id="SM00558">
    <property type="entry name" value="JmjC"/>
    <property type="match status" value="1"/>
</dbReference>
<dbReference type="GO" id="GO:0043565">
    <property type="term" value="F:sequence-specific DNA binding"/>
    <property type="evidence" value="ECO:0007669"/>
    <property type="project" value="TreeGrafter"/>
</dbReference>
<sequence>MKKEFPDSSYYEVPLYFGSDWLNEFWTERNDISDDYSFVTPEHVDVFSSFSWSANIVGRKKWLFYPPKLKDSESTSFTVDNETLEDRKVIEIIQESGEIIFVPSGWRHEVFNLEDTISINHNWVNACNLGTWMWPSLNAALIAVERELEDCLEGGMDAWEEQCQVLLQAVHGINFFEFYAFLRALAERRVHFLLTIERFSNMDVLIQQRKKEVKDVDGISASQSLEEMGQSSATIYSYESLGVAMEESLKLCYDHKPLQVAHYKHSDCLSSQKVIELDSECEKEELLAAM</sequence>
<name>A0A8K0KTX2_LADFU</name>
<dbReference type="Proteomes" id="UP000792457">
    <property type="component" value="Unassembled WGS sequence"/>
</dbReference>
<dbReference type="InterPro" id="IPR003347">
    <property type="entry name" value="JmjC_dom"/>
</dbReference>
<protein>
    <recommendedName>
        <fullName evidence="3">Jumonji domain-containing protein 4</fullName>
    </recommendedName>
</protein>
<dbReference type="PROSITE" id="PS51184">
    <property type="entry name" value="JMJC"/>
    <property type="match status" value="1"/>
</dbReference>
<dbReference type="Pfam" id="PF02373">
    <property type="entry name" value="JmjC"/>
    <property type="match status" value="1"/>
</dbReference>
<dbReference type="GO" id="GO:0016706">
    <property type="term" value="F:2-oxoglutarate-dependent dioxygenase activity"/>
    <property type="evidence" value="ECO:0007669"/>
    <property type="project" value="TreeGrafter"/>
</dbReference>
<dbReference type="EMBL" id="KZ312447">
    <property type="protein sequence ID" value="KAG8240278.1"/>
    <property type="molecule type" value="Genomic_DNA"/>
</dbReference>
<comment type="similarity">
    <text evidence="1">Belongs to the JMJD6 family.</text>
</comment>
<dbReference type="GO" id="GO:0005634">
    <property type="term" value="C:nucleus"/>
    <property type="evidence" value="ECO:0007669"/>
    <property type="project" value="TreeGrafter"/>
</dbReference>
<dbReference type="OrthoDB" id="203487at2759"/>
<proteinExistence type="inferred from homology"/>
<dbReference type="GO" id="GO:0045905">
    <property type="term" value="P:positive regulation of translational termination"/>
    <property type="evidence" value="ECO:0007669"/>
    <property type="project" value="TreeGrafter"/>
</dbReference>
<evidence type="ECO:0000313" key="6">
    <source>
        <dbReference type="Proteomes" id="UP000792457"/>
    </source>
</evidence>
<evidence type="ECO:0000256" key="1">
    <source>
        <dbReference type="ARBA" id="ARBA00038068"/>
    </source>
</evidence>
<dbReference type="SUPFAM" id="SSF51197">
    <property type="entry name" value="Clavaminate synthase-like"/>
    <property type="match status" value="1"/>
</dbReference>